<sequence length="99" mass="11921">MPYHFVYDKRLGIQIPVLEKTWEEYHQETQEQIISDWEKIRGKIPDRIKQLEGEIAEKQNQLSQEENFEKSCRLNSKIADLASTINDLWIWYRTPLKIS</sequence>
<accession>A0ABS2PXY7</accession>
<keyword evidence="2" id="KW-1185">Reference proteome</keyword>
<proteinExistence type="predicted"/>
<dbReference type="Proteomes" id="UP000808914">
    <property type="component" value="Unassembled WGS sequence"/>
</dbReference>
<name>A0ABS2PXY7_9BACL</name>
<organism evidence="1 2">
    <name type="scientific">Scopulibacillus daqui</name>
    <dbReference type="NCBI Taxonomy" id="1469162"/>
    <lineage>
        <taxon>Bacteria</taxon>
        <taxon>Bacillati</taxon>
        <taxon>Bacillota</taxon>
        <taxon>Bacilli</taxon>
        <taxon>Bacillales</taxon>
        <taxon>Sporolactobacillaceae</taxon>
        <taxon>Scopulibacillus</taxon>
    </lineage>
</organism>
<dbReference type="RefSeq" id="WP_205002765.1">
    <property type="nucleotide sequence ID" value="NZ_JAFBER010000004.1"/>
</dbReference>
<reference evidence="1 2" key="1">
    <citation type="submission" date="2021-01" db="EMBL/GenBank/DDBJ databases">
        <title>Genomic Encyclopedia of Type Strains, Phase IV (KMG-IV): sequencing the most valuable type-strain genomes for metagenomic binning, comparative biology and taxonomic classification.</title>
        <authorList>
            <person name="Goeker M."/>
        </authorList>
    </citation>
    <scope>NUCLEOTIDE SEQUENCE [LARGE SCALE GENOMIC DNA]</scope>
    <source>
        <strain evidence="1 2">DSM 28236</strain>
    </source>
</reference>
<evidence type="ECO:0000313" key="2">
    <source>
        <dbReference type="Proteomes" id="UP000808914"/>
    </source>
</evidence>
<protein>
    <submittedName>
        <fullName evidence="1">Gas vesicle protein</fullName>
    </submittedName>
</protein>
<evidence type="ECO:0000313" key="1">
    <source>
        <dbReference type="EMBL" id="MBM7644813.1"/>
    </source>
</evidence>
<comment type="caution">
    <text evidence="1">The sequence shown here is derived from an EMBL/GenBank/DDBJ whole genome shotgun (WGS) entry which is preliminary data.</text>
</comment>
<gene>
    <name evidence="1" type="ORF">JOD45_001020</name>
</gene>
<dbReference type="EMBL" id="JAFBER010000004">
    <property type="protein sequence ID" value="MBM7644813.1"/>
    <property type="molecule type" value="Genomic_DNA"/>
</dbReference>